<dbReference type="Proteomes" id="UP001630127">
    <property type="component" value="Unassembled WGS sequence"/>
</dbReference>
<comment type="caution">
    <text evidence="1">The sequence shown here is derived from an EMBL/GenBank/DDBJ whole genome shotgun (WGS) entry which is preliminary data.</text>
</comment>
<reference evidence="1 2" key="1">
    <citation type="submission" date="2024-11" db="EMBL/GenBank/DDBJ databases">
        <title>A near-complete genome assembly of Cinchona calisaya.</title>
        <authorList>
            <person name="Lian D.C."/>
            <person name="Zhao X.W."/>
            <person name="Wei L."/>
        </authorList>
    </citation>
    <scope>NUCLEOTIDE SEQUENCE [LARGE SCALE GENOMIC DNA]</scope>
    <source>
        <tissue evidence="1">Nenye</tissue>
    </source>
</reference>
<organism evidence="1 2">
    <name type="scientific">Cinchona calisaya</name>
    <dbReference type="NCBI Taxonomy" id="153742"/>
    <lineage>
        <taxon>Eukaryota</taxon>
        <taxon>Viridiplantae</taxon>
        <taxon>Streptophyta</taxon>
        <taxon>Embryophyta</taxon>
        <taxon>Tracheophyta</taxon>
        <taxon>Spermatophyta</taxon>
        <taxon>Magnoliopsida</taxon>
        <taxon>eudicotyledons</taxon>
        <taxon>Gunneridae</taxon>
        <taxon>Pentapetalae</taxon>
        <taxon>asterids</taxon>
        <taxon>lamiids</taxon>
        <taxon>Gentianales</taxon>
        <taxon>Rubiaceae</taxon>
        <taxon>Cinchonoideae</taxon>
        <taxon>Cinchoneae</taxon>
        <taxon>Cinchona</taxon>
    </lineage>
</organism>
<proteinExistence type="predicted"/>
<name>A0ABD2Y5Y2_9GENT</name>
<evidence type="ECO:0008006" key="3">
    <source>
        <dbReference type="Google" id="ProtNLM"/>
    </source>
</evidence>
<protein>
    <recommendedName>
        <fullName evidence="3">HMA domain-containing protein</fullName>
    </recommendedName>
</protein>
<gene>
    <name evidence="1" type="ORF">ACH5RR_036148</name>
</gene>
<evidence type="ECO:0000313" key="1">
    <source>
        <dbReference type="EMBL" id="KAL3501699.1"/>
    </source>
</evidence>
<dbReference type="InterPro" id="IPR036163">
    <property type="entry name" value="HMA_dom_sf"/>
</dbReference>
<dbReference type="SUPFAM" id="SSF55008">
    <property type="entry name" value="HMA, heavy metal-associated domain"/>
    <property type="match status" value="1"/>
</dbReference>
<evidence type="ECO:0000313" key="2">
    <source>
        <dbReference type="Proteomes" id="UP001630127"/>
    </source>
</evidence>
<keyword evidence="2" id="KW-1185">Reference proteome</keyword>
<dbReference type="AlphaFoldDB" id="A0ABD2Y5Y2"/>
<dbReference type="EMBL" id="JBJUIK010000015">
    <property type="protein sequence ID" value="KAL3501699.1"/>
    <property type="molecule type" value="Genomic_DNA"/>
</dbReference>
<accession>A0ABD2Y5Y2</accession>
<sequence length="124" mass="13595">MAVVHVQNKKNFTSVDAKNSRGVPIPRPTTLASIESLAIPLVQEIVFLADFRCAKCQQRVAEIMAKMNGETDSVVVSVLEKKVTLTYRYPTAADRGGISTPSTQTARLNKLALLPMRLFSSSCR</sequence>